<protein>
    <submittedName>
        <fullName evidence="2">SDR family oxidoreductase</fullName>
    </submittedName>
</protein>
<feature type="domain" description="NmrA-like" evidence="1">
    <location>
        <begin position="3"/>
        <end position="278"/>
    </location>
</feature>
<proteinExistence type="predicted"/>
<evidence type="ECO:0000313" key="2">
    <source>
        <dbReference type="EMBL" id="MBO0481920.1"/>
    </source>
</evidence>
<accession>A0ABS3I0R7</accession>
<dbReference type="EMBL" id="JAFLWI010000007">
    <property type="protein sequence ID" value="MBO0481920.1"/>
    <property type="molecule type" value="Genomic_DNA"/>
</dbReference>
<dbReference type="RefSeq" id="WP_206898684.1">
    <property type="nucleotide sequence ID" value="NZ_JAFLWI010000007.1"/>
</dbReference>
<dbReference type="InterPro" id="IPR008030">
    <property type="entry name" value="NmrA-like"/>
</dbReference>
<dbReference type="InterPro" id="IPR051604">
    <property type="entry name" value="Ergot_Alk_Oxidoreductase"/>
</dbReference>
<dbReference type="PANTHER" id="PTHR43162">
    <property type="match status" value="1"/>
</dbReference>
<dbReference type="InterPro" id="IPR036291">
    <property type="entry name" value="NAD(P)-bd_dom_sf"/>
</dbReference>
<organism evidence="2 3">
    <name type="scientific">Candidatus Enterococcus courvalinii</name>
    <dbReference type="NCBI Taxonomy" id="2815329"/>
    <lineage>
        <taxon>Bacteria</taxon>
        <taxon>Bacillati</taxon>
        <taxon>Bacillota</taxon>
        <taxon>Bacilli</taxon>
        <taxon>Lactobacillales</taxon>
        <taxon>Enterococcaceae</taxon>
        <taxon>Enterococcus</taxon>
    </lineage>
</organism>
<sequence>MDHILIIGGTGNIGYPLIETLAKNDKIKLTVGVHTVSKVQETFQHFHQLTLVPFDFLDPKTFPKAFEGVNKVFFIRPPQLSKPKEDMAPFLTYAKQQNIEQIVFVSLIGVEKNPVTPHHKIEKMIREAKIPYTFIRPSFFMQNLNTTHQNDIKNNHDLFIPAGHSKTSFIDTRDIGEVAAVCLTNPVYLNQELELTGAKALTYDEIAEVMTTNLDTKITYSKPTLLKFRRVMIQRGIPKDYVNVMVVLYLITQLGNAKKITNTIEQVLNRPPRTIQEYVRDYKNDFIRESH</sequence>
<dbReference type="SUPFAM" id="SSF51735">
    <property type="entry name" value="NAD(P)-binding Rossmann-fold domains"/>
    <property type="match status" value="1"/>
</dbReference>
<dbReference type="PANTHER" id="PTHR43162:SF1">
    <property type="entry name" value="PRESTALK A DIFFERENTIATION PROTEIN A"/>
    <property type="match status" value="1"/>
</dbReference>
<evidence type="ECO:0000259" key="1">
    <source>
        <dbReference type="Pfam" id="PF05368"/>
    </source>
</evidence>
<reference evidence="2 3" key="1">
    <citation type="submission" date="2021-03" db="EMBL/GenBank/DDBJ databases">
        <title>Enterococcal diversity collection.</title>
        <authorList>
            <person name="Gilmore M.S."/>
            <person name="Schwartzman J."/>
            <person name="Van Tyne D."/>
            <person name="Martin M."/>
            <person name="Earl A.M."/>
            <person name="Manson A.L."/>
            <person name="Straub T."/>
            <person name="Salamzade R."/>
            <person name="Saavedra J."/>
            <person name="Lebreton F."/>
            <person name="Prichula J."/>
            <person name="Schaufler K."/>
            <person name="Gaca A."/>
            <person name="Sgardioli B."/>
            <person name="Wagenaar J."/>
            <person name="Strong T."/>
        </authorList>
    </citation>
    <scope>NUCLEOTIDE SEQUENCE [LARGE SCALE GENOMIC DNA]</scope>
    <source>
        <strain evidence="2 3">MSG2901</strain>
    </source>
</reference>
<gene>
    <name evidence="2" type="ORF">JZO71_06220</name>
</gene>
<name>A0ABS3I0R7_9ENTE</name>
<dbReference type="Gene3D" id="3.90.25.10">
    <property type="entry name" value="UDP-galactose 4-epimerase, domain 1"/>
    <property type="match status" value="1"/>
</dbReference>
<comment type="caution">
    <text evidence="2">The sequence shown here is derived from an EMBL/GenBank/DDBJ whole genome shotgun (WGS) entry which is preliminary data.</text>
</comment>
<dbReference type="Gene3D" id="3.40.50.720">
    <property type="entry name" value="NAD(P)-binding Rossmann-like Domain"/>
    <property type="match status" value="1"/>
</dbReference>
<keyword evidence="3" id="KW-1185">Reference proteome</keyword>
<dbReference type="Pfam" id="PF05368">
    <property type="entry name" value="NmrA"/>
    <property type="match status" value="1"/>
</dbReference>
<dbReference type="CDD" id="cd05269">
    <property type="entry name" value="TMR_SDR_a"/>
    <property type="match status" value="1"/>
</dbReference>
<evidence type="ECO:0000313" key="3">
    <source>
        <dbReference type="Proteomes" id="UP000664832"/>
    </source>
</evidence>
<dbReference type="Proteomes" id="UP000664832">
    <property type="component" value="Unassembled WGS sequence"/>
</dbReference>